<name>A0A261XT95_9FUNG</name>
<comment type="caution">
    <text evidence="2">The sequence shown here is derived from an EMBL/GenBank/DDBJ whole genome shotgun (WGS) entry which is preliminary data.</text>
</comment>
<dbReference type="EMBL" id="MVBO01000295">
    <property type="protein sequence ID" value="OZJ01587.1"/>
    <property type="molecule type" value="Genomic_DNA"/>
</dbReference>
<keyword evidence="3" id="KW-1185">Reference proteome</keyword>
<feature type="domain" description="NADP-dependent oxidoreductase" evidence="1">
    <location>
        <begin position="63"/>
        <end position="114"/>
    </location>
</feature>
<dbReference type="AlphaFoldDB" id="A0A261XT95"/>
<dbReference type="Proteomes" id="UP000242875">
    <property type="component" value="Unassembled WGS sequence"/>
</dbReference>
<gene>
    <name evidence="2" type="ORF">BZG36_05543</name>
</gene>
<evidence type="ECO:0000313" key="3">
    <source>
        <dbReference type="Proteomes" id="UP000242875"/>
    </source>
</evidence>
<sequence>MSTSQLHYRADSRFGSLSRIKDFNYHPIMSKKMIITMPGAKPPKTPLGKHGYLGSRCGLRVSPLAFGTMSIDEAYQSFLGAVNKEQAFELVDIYYKVGGNVIDTANNYQDEQSE</sequence>
<organism evidence="2 3">
    <name type="scientific">Bifiguratus adelaidae</name>
    <dbReference type="NCBI Taxonomy" id="1938954"/>
    <lineage>
        <taxon>Eukaryota</taxon>
        <taxon>Fungi</taxon>
        <taxon>Fungi incertae sedis</taxon>
        <taxon>Mucoromycota</taxon>
        <taxon>Mucoromycotina</taxon>
        <taxon>Endogonomycetes</taxon>
        <taxon>Endogonales</taxon>
        <taxon>Endogonales incertae sedis</taxon>
        <taxon>Bifiguratus</taxon>
    </lineage>
</organism>
<reference evidence="2 3" key="1">
    <citation type="journal article" date="2017" name="Mycologia">
        <title>Bifiguratus adelaidae, gen. et sp. nov., a new member of Mucoromycotina in endophytic and soil-dwelling habitats.</title>
        <authorList>
            <person name="Torres-Cruz T.J."/>
            <person name="Billingsley Tobias T.L."/>
            <person name="Almatruk M."/>
            <person name="Hesse C."/>
            <person name="Kuske C.R."/>
            <person name="Desiro A."/>
            <person name="Benucci G.M."/>
            <person name="Bonito G."/>
            <person name="Stajich J.E."/>
            <person name="Dunlap C."/>
            <person name="Arnold A.E."/>
            <person name="Porras-Alfaro A."/>
        </authorList>
    </citation>
    <scope>NUCLEOTIDE SEQUENCE [LARGE SCALE GENOMIC DNA]</scope>
    <source>
        <strain evidence="2 3">AZ0501</strain>
    </source>
</reference>
<evidence type="ECO:0000313" key="2">
    <source>
        <dbReference type="EMBL" id="OZJ01587.1"/>
    </source>
</evidence>
<protein>
    <recommendedName>
        <fullName evidence="1">NADP-dependent oxidoreductase domain-containing protein</fullName>
    </recommendedName>
</protein>
<dbReference type="OrthoDB" id="48988at2759"/>
<dbReference type="InterPro" id="IPR023210">
    <property type="entry name" value="NADP_OxRdtase_dom"/>
</dbReference>
<dbReference type="Gene3D" id="3.20.20.100">
    <property type="entry name" value="NADP-dependent oxidoreductase domain"/>
    <property type="match status" value="1"/>
</dbReference>
<dbReference type="SUPFAM" id="SSF51430">
    <property type="entry name" value="NAD(P)-linked oxidoreductase"/>
    <property type="match status" value="1"/>
</dbReference>
<dbReference type="Pfam" id="PF00248">
    <property type="entry name" value="Aldo_ket_red"/>
    <property type="match status" value="1"/>
</dbReference>
<accession>A0A261XT95</accession>
<proteinExistence type="predicted"/>
<dbReference type="InterPro" id="IPR036812">
    <property type="entry name" value="NAD(P)_OxRdtase_dom_sf"/>
</dbReference>
<evidence type="ECO:0000259" key="1">
    <source>
        <dbReference type="Pfam" id="PF00248"/>
    </source>
</evidence>